<comment type="caution">
    <text evidence="1">The sequence shown here is derived from an EMBL/GenBank/DDBJ whole genome shotgun (WGS) entry which is preliminary data.</text>
</comment>
<dbReference type="InterPro" id="IPR010181">
    <property type="entry name" value="CGCAxxGCC_motif"/>
</dbReference>
<reference evidence="1" key="1">
    <citation type="journal article" date="2015" name="Proc. Natl. Acad. Sci. U.S.A.">
        <title>Networks of energetic and metabolic interactions define dynamics in microbial communities.</title>
        <authorList>
            <person name="Embree M."/>
            <person name="Liu J.K."/>
            <person name="Al-Bassam M.M."/>
            <person name="Zengler K."/>
        </authorList>
    </citation>
    <scope>NUCLEOTIDE SEQUENCE</scope>
</reference>
<protein>
    <submittedName>
        <fullName evidence="1">Redox family protein</fullName>
    </submittedName>
</protein>
<proteinExistence type="predicted"/>
<dbReference type="EMBL" id="LNQE01001873">
    <property type="protein sequence ID" value="KUG03648.1"/>
    <property type="molecule type" value="Genomic_DNA"/>
</dbReference>
<dbReference type="Pfam" id="PF09719">
    <property type="entry name" value="C_GCAxxG_C_C"/>
    <property type="match status" value="1"/>
</dbReference>
<accession>A0A0W8E4R6</accession>
<evidence type="ECO:0000313" key="1">
    <source>
        <dbReference type="EMBL" id="KUG03648.1"/>
    </source>
</evidence>
<dbReference type="AlphaFoldDB" id="A0A0W8E4R6"/>
<gene>
    <name evidence="1" type="ORF">ASZ90_018947</name>
</gene>
<organism evidence="1">
    <name type="scientific">hydrocarbon metagenome</name>
    <dbReference type="NCBI Taxonomy" id="938273"/>
    <lineage>
        <taxon>unclassified sequences</taxon>
        <taxon>metagenomes</taxon>
        <taxon>ecological metagenomes</taxon>
    </lineage>
</organism>
<name>A0A0W8E4R6_9ZZZZ</name>
<sequence>MDTNDLLNKLEEMSKDNFQKLFDRANEAEVVFFNCGQCVLVPFIEYLGFDPLLFKAGSGLAGGIGMKGDACGAYNGGAILIGTLVGRSFDDLQGDIEEGKNKYREACRLVQELREKFIKEYVGVNCKEVQTCIFGRSYDMTDAEVDYPAFCDAGAHTSEKCPTVIGNAARMIAQVMFDHLQAKKDV</sequence>